<proteinExistence type="predicted"/>
<feature type="domain" description="N-acetyltransferase" evidence="3">
    <location>
        <begin position="19"/>
        <end position="183"/>
    </location>
</feature>
<dbReference type="PROSITE" id="PS51186">
    <property type="entry name" value="GNAT"/>
    <property type="match status" value="1"/>
</dbReference>
<dbReference type="InterPro" id="IPR000182">
    <property type="entry name" value="GNAT_dom"/>
</dbReference>
<organism evidence="4">
    <name type="scientific">marine sediment metagenome</name>
    <dbReference type="NCBI Taxonomy" id="412755"/>
    <lineage>
        <taxon>unclassified sequences</taxon>
        <taxon>metagenomes</taxon>
        <taxon>ecological metagenomes</taxon>
    </lineage>
</organism>
<name>A0A0F9W6R4_9ZZZZ</name>
<evidence type="ECO:0000256" key="2">
    <source>
        <dbReference type="ARBA" id="ARBA00023315"/>
    </source>
</evidence>
<dbReference type="EMBL" id="LAZR01000001">
    <property type="protein sequence ID" value="KKO12035.1"/>
    <property type="molecule type" value="Genomic_DNA"/>
</dbReference>
<evidence type="ECO:0000259" key="3">
    <source>
        <dbReference type="PROSITE" id="PS51186"/>
    </source>
</evidence>
<dbReference type="AlphaFoldDB" id="A0A0F9W6R4"/>
<gene>
    <name evidence="4" type="ORF">LCGC14_0000430</name>
</gene>
<evidence type="ECO:0000256" key="1">
    <source>
        <dbReference type="ARBA" id="ARBA00022679"/>
    </source>
</evidence>
<dbReference type="Gene3D" id="3.40.630.30">
    <property type="match status" value="1"/>
</dbReference>
<dbReference type="InterPro" id="IPR050832">
    <property type="entry name" value="Bact_Acetyltransf"/>
</dbReference>
<dbReference type="CDD" id="cd04301">
    <property type="entry name" value="NAT_SF"/>
    <property type="match status" value="1"/>
</dbReference>
<keyword evidence="1" id="KW-0808">Transferase</keyword>
<comment type="caution">
    <text evidence="4">The sequence shown here is derived from an EMBL/GenBank/DDBJ whole genome shotgun (WGS) entry which is preliminary data.</text>
</comment>
<reference evidence="4" key="1">
    <citation type="journal article" date="2015" name="Nature">
        <title>Complex archaea that bridge the gap between prokaryotes and eukaryotes.</title>
        <authorList>
            <person name="Spang A."/>
            <person name="Saw J.H."/>
            <person name="Jorgensen S.L."/>
            <person name="Zaremba-Niedzwiedzka K."/>
            <person name="Martijn J."/>
            <person name="Lind A.E."/>
            <person name="van Eijk R."/>
            <person name="Schleper C."/>
            <person name="Guy L."/>
            <person name="Ettema T.J."/>
        </authorList>
    </citation>
    <scope>NUCLEOTIDE SEQUENCE</scope>
</reference>
<dbReference type="PANTHER" id="PTHR43877:SF2">
    <property type="entry name" value="AMINOALKYLPHOSPHONATE N-ACETYLTRANSFERASE-RELATED"/>
    <property type="match status" value="1"/>
</dbReference>
<dbReference type="GO" id="GO:0016747">
    <property type="term" value="F:acyltransferase activity, transferring groups other than amino-acyl groups"/>
    <property type="evidence" value="ECO:0007669"/>
    <property type="project" value="InterPro"/>
</dbReference>
<sequence length="185" mass="20257">MIVCPEGSLFGKIIDMSKIEVRVLGPHDWQRYKYIRLASLLDSPDSFGSTYTGEAAYPDSEWQSRLDPAARAKNALPLVAETDGDAVGLAWGLIHDPDPRIAHIYQMWVSPAHQGKGVARTLLDEIRTWAISRRCERLALSVTTNNDAAVGLYLASGFTASGPLEALRPGSALTVQTMTMELRSD</sequence>
<accession>A0A0F9W6R4</accession>
<dbReference type="Pfam" id="PF00583">
    <property type="entry name" value="Acetyltransf_1"/>
    <property type="match status" value="1"/>
</dbReference>
<dbReference type="PANTHER" id="PTHR43877">
    <property type="entry name" value="AMINOALKYLPHOSPHONATE N-ACETYLTRANSFERASE-RELATED-RELATED"/>
    <property type="match status" value="1"/>
</dbReference>
<evidence type="ECO:0000313" key="4">
    <source>
        <dbReference type="EMBL" id="KKO12035.1"/>
    </source>
</evidence>
<keyword evidence="2" id="KW-0012">Acyltransferase</keyword>
<dbReference type="SUPFAM" id="SSF55729">
    <property type="entry name" value="Acyl-CoA N-acyltransferases (Nat)"/>
    <property type="match status" value="1"/>
</dbReference>
<protein>
    <recommendedName>
        <fullName evidence="3">N-acetyltransferase domain-containing protein</fullName>
    </recommendedName>
</protein>
<dbReference type="InterPro" id="IPR016181">
    <property type="entry name" value="Acyl_CoA_acyltransferase"/>
</dbReference>